<dbReference type="CDD" id="cd00093">
    <property type="entry name" value="HTH_XRE"/>
    <property type="match status" value="1"/>
</dbReference>
<dbReference type="InterPro" id="IPR052359">
    <property type="entry name" value="HTH-type_reg/antitoxin"/>
</dbReference>
<dbReference type="AlphaFoldDB" id="A0A1S2NCR4"/>
<dbReference type="Pfam" id="PF01381">
    <property type="entry name" value="HTH_3"/>
    <property type="match status" value="1"/>
</dbReference>
<organism evidence="5 6">
    <name type="scientific">Massilia timonae</name>
    <dbReference type="NCBI Taxonomy" id="47229"/>
    <lineage>
        <taxon>Bacteria</taxon>
        <taxon>Pseudomonadati</taxon>
        <taxon>Pseudomonadota</taxon>
        <taxon>Betaproteobacteria</taxon>
        <taxon>Burkholderiales</taxon>
        <taxon>Oxalobacteraceae</taxon>
        <taxon>Telluria group</taxon>
        <taxon>Massilia</taxon>
    </lineage>
</organism>
<dbReference type="Gene3D" id="1.10.260.40">
    <property type="entry name" value="lambda repressor-like DNA-binding domains"/>
    <property type="match status" value="1"/>
</dbReference>
<feature type="domain" description="HTH cro/C1-type" evidence="4">
    <location>
        <begin position="45"/>
        <end position="98"/>
    </location>
</feature>
<dbReference type="EMBL" id="JRYB01000001">
    <property type="protein sequence ID" value="OIJ42590.1"/>
    <property type="molecule type" value="Genomic_DNA"/>
</dbReference>
<dbReference type="InterPro" id="IPR010982">
    <property type="entry name" value="Lambda_DNA-bd_dom_sf"/>
</dbReference>
<protein>
    <submittedName>
        <fullName evidence="5">Helix-turn-helix family protein</fullName>
    </submittedName>
</protein>
<dbReference type="Proteomes" id="UP000180246">
    <property type="component" value="Unassembled WGS sequence"/>
</dbReference>
<evidence type="ECO:0000313" key="6">
    <source>
        <dbReference type="Proteomes" id="UP000180246"/>
    </source>
</evidence>
<dbReference type="GO" id="GO:0003677">
    <property type="term" value="F:DNA binding"/>
    <property type="evidence" value="ECO:0007669"/>
    <property type="project" value="UniProtKB-KW"/>
</dbReference>
<proteinExistence type="predicted"/>
<dbReference type="SUPFAM" id="SSF47413">
    <property type="entry name" value="lambda repressor-like DNA-binding domains"/>
    <property type="match status" value="1"/>
</dbReference>
<evidence type="ECO:0000256" key="2">
    <source>
        <dbReference type="ARBA" id="ARBA00023125"/>
    </source>
</evidence>
<evidence type="ECO:0000313" key="5">
    <source>
        <dbReference type="EMBL" id="OIJ42590.1"/>
    </source>
</evidence>
<dbReference type="PROSITE" id="PS50943">
    <property type="entry name" value="HTH_CROC1"/>
    <property type="match status" value="1"/>
</dbReference>
<keyword evidence="2" id="KW-0238">DNA-binding</keyword>
<sequence length="104" mass="11556">MTKRNIFTELMEGFDALEDARQGKVTLRTTEVELKAPPVMTAAGVRAVREKLRVSQPVFARKLRTNPQTIKNWEQGTAKPNAQAAILLSLIDRNPSLIDDIAAL</sequence>
<dbReference type="InterPro" id="IPR001387">
    <property type="entry name" value="Cro/C1-type_HTH"/>
</dbReference>
<comment type="caution">
    <text evidence="5">The sequence shown here is derived from an EMBL/GenBank/DDBJ whole genome shotgun (WGS) entry which is preliminary data.</text>
</comment>
<evidence type="ECO:0000256" key="3">
    <source>
        <dbReference type="ARBA" id="ARBA00023163"/>
    </source>
</evidence>
<name>A0A1S2NCR4_9BURK</name>
<keyword evidence="3" id="KW-0804">Transcription</keyword>
<gene>
    <name evidence="5" type="ORF">LO55_5091</name>
</gene>
<dbReference type="PANTHER" id="PTHR36511:SF3">
    <property type="entry name" value="ANTITOXIN HIGA-2"/>
    <property type="match status" value="1"/>
</dbReference>
<dbReference type="RefSeq" id="WP_071363562.1">
    <property type="nucleotide sequence ID" value="NZ_JRYB01000001.1"/>
</dbReference>
<keyword evidence="1" id="KW-0805">Transcription regulation</keyword>
<reference evidence="5 6" key="1">
    <citation type="submission" date="2014-10" db="EMBL/GenBank/DDBJ databases">
        <authorList>
            <person name="Seo M.-J."/>
            <person name="Seok Y.J."/>
            <person name="Cha I.-T."/>
        </authorList>
    </citation>
    <scope>NUCLEOTIDE SEQUENCE [LARGE SCALE GENOMIC DNA]</scope>
    <source>
        <strain evidence="5 6">NEU</strain>
    </source>
</reference>
<evidence type="ECO:0000256" key="1">
    <source>
        <dbReference type="ARBA" id="ARBA00023015"/>
    </source>
</evidence>
<dbReference type="PANTHER" id="PTHR36511">
    <property type="entry name" value="MERR FAMILY BACTERIAL REGULATORY PROTEIN"/>
    <property type="match status" value="1"/>
</dbReference>
<accession>A0A1S2NCR4</accession>
<evidence type="ECO:0000259" key="4">
    <source>
        <dbReference type="PROSITE" id="PS50943"/>
    </source>
</evidence>